<gene>
    <name evidence="2" type="ORF">H1R20_g822</name>
</gene>
<proteinExistence type="predicted"/>
<keyword evidence="3" id="KW-1185">Reference proteome</keyword>
<protein>
    <submittedName>
        <fullName evidence="2">Uncharacterized protein</fullName>
    </submittedName>
</protein>
<feature type="compositionally biased region" description="Basic and acidic residues" evidence="1">
    <location>
        <begin position="245"/>
        <end position="262"/>
    </location>
</feature>
<feature type="compositionally biased region" description="Low complexity" evidence="1">
    <location>
        <begin position="1"/>
        <end position="11"/>
    </location>
</feature>
<feature type="compositionally biased region" description="Basic and acidic residues" evidence="1">
    <location>
        <begin position="70"/>
        <end position="90"/>
    </location>
</feature>
<dbReference type="OrthoDB" id="3063862at2759"/>
<feature type="region of interest" description="Disordered" evidence="1">
    <location>
        <begin position="244"/>
        <end position="274"/>
    </location>
</feature>
<evidence type="ECO:0000313" key="2">
    <source>
        <dbReference type="EMBL" id="KAJ2936270.1"/>
    </source>
</evidence>
<name>A0A9W8JKB6_9AGAR</name>
<feature type="non-terminal residue" evidence="2">
    <location>
        <position position="1"/>
    </location>
</feature>
<feature type="region of interest" description="Disordered" evidence="1">
    <location>
        <begin position="1"/>
        <end position="116"/>
    </location>
</feature>
<dbReference type="EMBL" id="JANBPK010000117">
    <property type="protein sequence ID" value="KAJ2936270.1"/>
    <property type="molecule type" value="Genomic_DNA"/>
</dbReference>
<organism evidence="2 3">
    <name type="scientific">Candolleomyces eurysporus</name>
    <dbReference type="NCBI Taxonomy" id="2828524"/>
    <lineage>
        <taxon>Eukaryota</taxon>
        <taxon>Fungi</taxon>
        <taxon>Dikarya</taxon>
        <taxon>Basidiomycota</taxon>
        <taxon>Agaricomycotina</taxon>
        <taxon>Agaricomycetes</taxon>
        <taxon>Agaricomycetidae</taxon>
        <taxon>Agaricales</taxon>
        <taxon>Agaricineae</taxon>
        <taxon>Psathyrellaceae</taxon>
        <taxon>Candolleomyces</taxon>
    </lineage>
</organism>
<comment type="caution">
    <text evidence="2">The sequence shown here is derived from an EMBL/GenBank/DDBJ whole genome shotgun (WGS) entry which is preliminary data.</text>
</comment>
<reference evidence="2" key="1">
    <citation type="submission" date="2022-06" db="EMBL/GenBank/DDBJ databases">
        <title>Genome Sequence of Candolleomyces eurysporus.</title>
        <authorList>
            <person name="Buettner E."/>
        </authorList>
    </citation>
    <scope>NUCLEOTIDE SEQUENCE</scope>
    <source>
        <strain evidence="2">VTCC 930004</strain>
    </source>
</reference>
<sequence>MAKGGRSSTRGARGRGGKGAAGSTANKKQASGARQKAPALPGPLERYQAEMNADDESDAALEMPTPPPAARDEDASTKDSGEFEGRHSFDEDVGMEDEPVQPKQKPGRPKKQVAGVSPNVAQPTTFDISYDISLFLCIELQKSMNQREAKGRHLVVSNSLEWEDFRAQVKVQVADALFPQCTVVDDGSFTLFFTITRVVKNSHWLHDGNDYVYLLNKVKEAKAPAGGLRTVQLIVHESINMANKENTRADEDDHALQEADKRPTKRPKTKAAELSDQLPGNAALKETVAQLRARWQCSAGGCSSDHCFVPADGPHLRLTHEHFKKWAGAILRGPDTATIDHPPNHKLFDAVRANAPKSALLQARLNATAKERQATATQPVVNVVLPNDMFGMINRGTQDQAGLAAVPTRHTGAIDSDSLIPFGQQSGERLSLSDFCTRYDLPSAILTRLEENAYRNSSGLRFVRIPELVTMGFKPGEIADLRDAVEQWSIPAL</sequence>
<evidence type="ECO:0000313" key="3">
    <source>
        <dbReference type="Proteomes" id="UP001140091"/>
    </source>
</evidence>
<dbReference type="Proteomes" id="UP001140091">
    <property type="component" value="Unassembled WGS sequence"/>
</dbReference>
<evidence type="ECO:0000256" key="1">
    <source>
        <dbReference type="SAM" id="MobiDB-lite"/>
    </source>
</evidence>
<accession>A0A9W8JKB6</accession>
<dbReference type="AlphaFoldDB" id="A0A9W8JKB6"/>